<reference evidence="4" key="1">
    <citation type="submission" date="2021-02" db="EMBL/GenBank/DDBJ databases">
        <authorList>
            <person name="Nowell W R."/>
        </authorList>
    </citation>
    <scope>NUCLEOTIDE SEQUENCE</scope>
</reference>
<evidence type="ECO:0000313" key="4">
    <source>
        <dbReference type="EMBL" id="CAF1536348.1"/>
    </source>
</evidence>
<evidence type="ECO:0000313" key="6">
    <source>
        <dbReference type="Proteomes" id="UP000663852"/>
    </source>
</evidence>
<dbReference type="AlphaFoldDB" id="A0A815W4U2"/>
<dbReference type="Gene3D" id="2.160.20.80">
    <property type="entry name" value="E3 ubiquitin-protein ligase SopA"/>
    <property type="match status" value="1"/>
</dbReference>
<accession>A0A815W4U2</accession>
<dbReference type="InterPro" id="IPR051082">
    <property type="entry name" value="Pentapeptide-BTB/POZ_domain"/>
</dbReference>
<evidence type="ECO:0008006" key="7">
    <source>
        <dbReference type="Google" id="ProtNLM"/>
    </source>
</evidence>
<feature type="compositionally biased region" description="Low complexity" evidence="1">
    <location>
        <begin position="262"/>
        <end position="327"/>
    </location>
</feature>
<evidence type="ECO:0000313" key="5">
    <source>
        <dbReference type="Proteomes" id="UP000663828"/>
    </source>
</evidence>
<sequence length="517" mass="56795">MIPVAKRRSFWYLSLNDILTILCAIAVPIALGIYTAITYQQEQEQIDRAQEFNLQQATELRRDSVYDQLLSNMYRLDKDGYLNDSQDPWAFANAYYRTAHRQLDPTRKADLLQFLKEKKLVGRSNCTAQCLGLKIVPDIIRLEELNFDYVKLISQTGSLNQLKLDCVVFNHVSLIGAIFLYSNLNGASFDHGRLNNAKFYDVSLKCATFDGVDLHGTDFGNADLTGAHFANVDLSTAKLTKQQLKQASFYNTIMPDGTKSGITTSTTSTSSSTTSTSTTSTTSTSSSTTSTSTTSTSSSTTSTSTLTTSTSSTTSTTSTSSTTTSMSTVITTEMSSTIIETSTIAKTMPTTKNQYLTTQKHCTTVITFDDIPGQSNTSGVIPNSYKNFTWMNANYISDSILPISGAYQNKRHSRPFAMYQSIGTNLTISTLLNSSFRLYSAYFATDWPHPANITILCLDQARTHTVTVQFYGLTAGNLTLSCIFNTLIFVAQDVAFGNNSVVNSTGFIVDDVCIFEV</sequence>
<dbReference type="EMBL" id="CAJNOJ010000969">
    <property type="protein sequence ID" value="CAF1536348.1"/>
    <property type="molecule type" value="Genomic_DNA"/>
</dbReference>
<keyword evidence="2" id="KW-0472">Membrane</keyword>
<evidence type="ECO:0000256" key="2">
    <source>
        <dbReference type="SAM" id="Phobius"/>
    </source>
</evidence>
<keyword evidence="2" id="KW-1133">Transmembrane helix</keyword>
<dbReference type="Pfam" id="PF00805">
    <property type="entry name" value="Pentapeptide"/>
    <property type="match status" value="1"/>
</dbReference>
<gene>
    <name evidence="4" type="ORF">EDS130_LOCUS44977</name>
    <name evidence="3" type="ORF">XAT740_LOCUS37696</name>
</gene>
<evidence type="ECO:0000256" key="1">
    <source>
        <dbReference type="SAM" id="MobiDB-lite"/>
    </source>
</evidence>
<dbReference type="InterPro" id="IPR001646">
    <property type="entry name" value="5peptide_repeat"/>
</dbReference>
<dbReference type="PANTHER" id="PTHR14136:SF17">
    <property type="entry name" value="BTB_POZ DOMAIN-CONTAINING PROTEIN KCTD9"/>
    <property type="match status" value="1"/>
</dbReference>
<name>A0A815W4U2_ADIRI</name>
<organism evidence="4 6">
    <name type="scientific">Adineta ricciae</name>
    <name type="common">Rotifer</name>
    <dbReference type="NCBI Taxonomy" id="249248"/>
    <lineage>
        <taxon>Eukaryota</taxon>
        <taxon>Metazoa</taxon>
        <taxon>Spiralia</taxon>
        <taxon>Gnathifera</taxon>
        <taxon>Rotifera</taxon>
        <taxon>Eurotatoria</taxon>
        <taxon>Bdelloidea</taxon>
        <taxon>Adinetida</taxon>
        <taxon>Adinetidae</taxon>
        <taxon>Adineta</taxon>
    </lineage>
</organism>
<proteinExistence type="predicted"/>
<evidence type="ECO:0000313" key="3">
    <source>
        <dbReference type="EMBL" id="CAF1465847.1"/>
    </source>
</evidence>
<protein>
    <recommendedName>
        <fullName evidence="7">Pentapeptide repeat-containing protein</fullName>
    </recommendedName>
</protein>
<dbReference type="SUPFAM" id="SSF141571">
    <property type="entry name" value="Pentapeptide repeat-like"/>
    <property type="match status" value="1"/>
</dbReference>
<comment type="caution">
    <text evidence="4">The sequence shown here is derived from an EMBL/GenBank/DDBJ whole genome shotgun (WGS) entry which is preliminary data.</text>
</comment>
<feature type="transmembrane region" description="Helical" evidence="2">
    <location>
        <begin position="12"/>
        <end position="37"/>
    </location>
</feature>
<dbReference type="PANTHER" id="PTHR14136">
    <property type="entry name" value="BTB_POZ DOMAIN-CONTAINING PROTEIN KCTD9"/>
    <property type="match status" value="1"/>
</dbReference>
<keyword evidence="2" id="KW-0812">Transmembrane</keyword>
<dbReference type="OrthoDB" id="3153136at2759"/>
<keyword evidence="5" id="KW-1185">Reference proteome</keyword>
<dbReference type="Proteomes" id="UP000663852">
    <property type="component" value="Unassembled WGS sequence"/>
</dbReference>
<dbReference type="EMBL" id="CAJNOR010003991">
    <property type="protein sequence ID" value="CAF1465847.1"/>
    <property type="molecule type" value="Genomic_DNA"/>
</dbReference>
<dbReference type="Proteomes" id="UP000663828">
    <property type="component" value="Unassembled WGS sequence"/>
</dbReference>
<feature type="region of interest" description="Disordered" evidence="1">
    <location>
        <begin position="261"/>
        <end position="327"/>
    </location>
</feature>